<reference evidence="1 2" key="1">
    <citation type="submission" date="2018-04" db="EMBL/GenBank/DDBJ databases">
        <authorList>
            <person name="Go L.Y."/>
            <person name="Mitchell J.A."/>
        </authorList>
    </citation>
    <scope>NUCLEOTIDE SEQUENCE [LARGE SCALE GENOMIC DNA]</scope>
    <source>
        <strain evidence="1">ULC066bin1</strain>
    </source>
</reference>
<sequence length="208" mass="23762">MAFSNFKSIGQTVKELQIIYSEANFILESGFPVSDYFRQDLEYVMREGVVNNSEFAICENLIYPVLKEVWKSYSSKFTLWSHQLLACDEALSGFPEYILARRSPLGKVVFDRPYLLIVEAKQDNFDWGWGQCLAEMAAADRLHGESAVTIFGVVSNGITWEFGMLEGRNFTHHPATYSIFELDRLFAVVNYIFLQCEIQLAGYLDMAA</sequence>
<comment type="caution">
    <text evidence="1">The sequence shown here is derived from an EMBL/GenBank/DDBJ whole genome shotgun (WGS) entry which is preliminary data.</text>
</comment>
<dbReference type="EMBL" id="QBML01000020">
    <property type="protein sequence ID" value="PZO39042.1"/>
    <property type="molecule type" value="Genomic_DNA"/>
</dbReference>
<evidence type="ECO:0000313" key="2">
    <source>
        <dbReference type="Proteomes" id="UP000249467"/>
    </source>
</evidence>
<accession>A0A2W4W3L2</accession>
<evidence type="ECO:0000313" key="1">
    <source>
        <dbReference type="EMBL" id="PZO39042.1"/>
    </source>
</evidence>
<name>A0A2W4W3L2_9CYAN</name>
<protein>
    <submittedName>
        <fullName evidence="1">Uncharacterized protein</fullName>
    </submittedName>
</protein>
<gene>
    <name evidence="1" type="ORF">DCF19_15040</name>
</gene>
<proteinExistence type="predicted"/>
<reference evidence="1 2" key="2">
    <citation type="submission" date="2018-06" db="EMBL/GenBank/DDBJ databases">
        <title>Metagenomic assembly of (sub)arctic Cyanobacteria and their associated microbiome from non-axenic cultures.</title>
        <authorList>
            <person name="Baurain D."/>
        </authorList>
    </citation>
    <scope>NUCLEOTIDE SEQUENCE [LARGE SCALE GENOMIC DNA]</scope>
    <source>
        <strain evidence="1">ULC066bin1</strain>
    </source>
</reference>
<organism evidence="1 2">
    <name type="scientific">Pseudanabaena frigida</name>
    <dbReference type="NCBI Taxonomy" id="945775"/>
    <lineage>
        <taxon>Bacteria</taxon>
        <taxon>Bacillati</taxon>
        <taxon>Cyanobacteriota</taxon>
        <taxon>Cyanophyceae</taxon>
        <taxon>Pseudanabaenales</taxon>
        <taxon>Pseudanabaenaceae</taxon>
        <taxon>Pseudanabaena</taxon>
    </lineage>
</organism>
<dbReference type="Proteomes" id="UP000249467">
    <property type="component" value="Unassembled WGS sequence"/>
</dbReference>
<dbReference type="AlphaFoldDB" id="A0A2W4W3L2"/>